<dbReference type="AlphaFoldDB" id="A0A7Y4EZP1"/>
<proteinExistence type="predicted"/>
<organism evidence="1 2">
    <name type="scientific">Vibrio alginolyticus</name>
    <dbReference type="NCBI Taxonomy" id="663"/>
    <lineage>
        <taxon>Bacteria</taxon>
        <taxon>Pseudomonadati</taxon>
        <taxon>Pseudomonadota</taxon>
        <taxon>Gammaproteobacteria</taxon>
        <taxon>Vibrionales</taxon>
        <taxon>Vibrionaceae</taxon>
        <taxon>Vibrio</taxon>
    </lineage>
</organism>
<gene>
    <name evidence="1" type="ORF">F0254_23340</name>
</gene>
<dbReference type="RefSeq" id="WP_052484256.1">
    <property type="nucleotide sequence ID" value="NZ_JAGDJK010000015.1"/>
</dbReference>
<reference evidence="1 2" key="1">
    <citation type="submission" date="2019-09" db="EMBL/GenBank/DDBJ databases">
        <title>Draft genome sequencing and comparative genomics of hatchery-associated Vibrios.</title>
        <authorList>
            <person name="Kehlet-Delgado H."/>
            <person name="Mueller R.S."/>
        </authorList>
    </citation>
    <scope>NUCLEOTIDE SEQUENCE [LARGE SCALE GENOMIC DNA]</scope>
    <source>
        <strain evidence="1 2">081416A</strain>
    </source>
</reference>
<dbReference type="Proteomes" id="UP000532247">
    <property type="component" value="Unassembled WGS sequence"/>
</dbReference>
<evidence type="ECO:0000313" key="1">
    <source>
        <dbReference type="EMBL" id="NOI11757.1"/>
    </source>
</evidence>
<name>A0A7Y4EZP1_VIBAL</name>
<comment type="caution">
    <text evidence="1">The sequence shown here is derived from an EMBL/GenBank/DDBJ whole genome shotgun (WGS) entry which is preliminary data.</text>
</comment>
<dbReference type="EMBL" id="VTYF01000022">
    <property type="protein sequence ID" value="NOI11757.1"/>
    <property type="molecule type" value="Genomic_DNA"/>
</dbReference>
<evidence type="ECO:0000313" key="2">
    <source>
        <dbReference type="Proteomes" id="UP000532247"/>
    </source>
</evidence>
<accession>A0A7Y4EZP1</accession>
<sequence>MAAVVAYSLSSHYGAVSVDNPEERSPILLGWGEWFEERNIDGDRMKANHLILADAFDSLVIGKPEKRAQFDATLAALSDSQKESFKHEHNDKKRSSLNNIASAAYEYAAKCRELHKREQGKANAI</sequence>
<protein>
    <submittedName>
        <fullName evidence="1">Uncharacterized protein</fullName>
    </submittedName>
</protein>